<protein>
    <submittedName>
        <fullName evidence="1">Uncharacterized protein</fullName>
    </submittedName>
</protein>
<evidence type="ECO:0000313" key="2">
    <source>
        <dbReference type="Proteomes" id="UP001419268"/>
    </source>
</evidence>
<organism evidence="1 2">
    <name type="scientific">Stephania cephalantha</name>
    <dbReference type="NCBI Taxonomy" id="152367"/>
    <lineage>
        <taxon>Eukaryota</taxon>
        <taxon>Viridiplantae</taxon>
        <taxon>Streptophyta</taxon>
        <taxon>Embryophyta</taxon>
        <taxon>Tracheophyta</taxon>
        <taxon>Spermatophyta</taxon>
        <taxon>Magnoliopsida</taxon>
        <taxon>Ranunculales</taxon>
        <taxon>Menispermaceae</taxon>
        <taxon>Menispermoideae</taxon>
        <taxon>Cissampelideae</taxon>
        <taxon>Stephania</taxon>
    </lineage>
</organism>
<evidence type="ECO:0000313" key="1">
    <source>
        <dbReference type="EMBL" id="KAK9082926.1"/>
    </source>
</evidence>
<gene>
    <name evidence="1" type="ORF">Scep_029397</name>
</gene>
<dbReference type="Proteomes" id="UP001419268">
    <property type="component" value="Unassembled WGS sequence"/>
</dbReference>
<dbReference type="EMBL" id="JBBNAG010000013">
    <property type="protein sequence ID" value="KAK9082926.1"/>
    <property type="molecule type" value="Genomic_DNA"/>
</dbReference>
<dbReference type="AlphaFoldDB" id="A0AAP0DXS3"/>
<keyword evidence="2" id="KW-1185">Reference proteome</keyword>
<reference evidence="1 2" key="1">
    <citation type="submission" date="2024-01" db="EMBL/GenBank/DDBJ databases">
        <title>Genome assemblies of Stephania.</title>
        <authorList>
            <person name="Yang L."/>
        </authorList>
    </citation>
    <scope>NUCLEOTIDE SEQUENCE [LARGE SCALE GENOMIC DNA]</scope>
    <source>
        <strain evidence="1">JXDWG</strain>
        <tissue evidence="1">Leaf</tissue>
    </source>
</reference>
<accession>A0AAP0DXS3</accession>
<name>A0AAP0DXS3_9MAGN</name>
<comment type="caution">
    <text evidence="1">The sequence shown here is derived from an EMBL/GenBank/DDBJ whole genome shotgun (WGS) entry which is preliminary data.</text>
</comment>
<sequence length="226" mass="25020">MNNVVPMSPICKDLTEYRRPVAFSIDDRGRSHHEFVNRVEPVYSNPVVGKAEAKTSSNRHTWAEETKIQPIKKVKLGELLRNQGEIVEKSRVQARRRRNQTKHVRSLTLSADTFGHGAPYVGATTKERESCQIVYEMVPLSFGMVGTVLGCVLRRGALGAEYSKICSLPLLLEGPTIVTNDGDNPSTLVSESGQSLLQSLRVSVEELKWLDDSVAGDEIKNVSPFA</sequence>
<proteinExistence type="predicted"/>